<comment type="caution">
    <text evidence="9">The sequence shown here is derived from an EMBL/GenBank/DDBJ whole genome shotgun (WGS) entry which is preliminary data.</text>
</comment>
<evidence type="ECO:0000259" key="8">
    <source>
        <dbReference type="Pfam" id="PF01416"/>
    </source>
</evidence>
<feature type="domain" description="Pseudouridine synthase I TruA alpha/beta" evidence="8">
    <location>
        <begin position="172"/>
        <end position="273"/>
    </location>
</feature>
<dbReference type="Gene3D" id="3.30.70.580">
    <property type="entry name" value="Pseudouridine synthase I, catalytic domain, N-terminal subdomain"/>
    <property type="match status" value="1"/>
</dbReference>
<proteinExistence type="inferred from homology"/>
<protein>
    <recommendedName>
        <fullName evidence="4">tRNA pseudouridine synthase A</fullName>
        <ecNumber evidence="4">5.4.99.12</ecNumber>
    </recommendedName>
    <alternativeName>
        <fullName evidence="4">tRNA pseudouridine(38-40) synthase</fullName>
    </alternativeName>
    <alternativeName>
        <fullName evidence="4">tRNA pseudouridylate synthase I</fullName>
    </alternativeName>
    <alternativeName>
        <fullName evidence="4">tRNA-uridine isomerase I</fullName>
    </alternativeName>
</protein>
<dbReference type="NCBIfam" id="TIGR00071">
    <property type="entry name" value="hisT_truA"/>
    <property type="match status" value="1"/>
</dbReference>
<evidence type="ECO:0000256" key="4">
    <source>
        <dbReference type="HAMAP-Rule" id="MF_00171"/>
    </source>
</evidence>
<sequence length="298" mass="32971">MSQDYIPTSKAYARNGEVVADTLWPEGMRRIALGVEYNGTGFRGFQWQPHDPKTVQGVLQKALSAVACEPITLVCAGRTDSGVHGTGQVVHFDTLAQRPEKAWRLGARAHLPYGVSISWAKEVSPQFHARFSAQARAYRYLLSDRPASHGLLHDQVSWFDRPLNLEWMREGAAHLVGEHDFSSFRAAQCQARNPVRRIHHLHLVRRGHLIILEVRANAFLHHMVRNIVGVLSAVGHGDIPPGKVAEILAARDRKAAGVTAKPNGLYLVKVDYPAMFALPELSPGPLFIDEPVGELTGR</sequence>
<comment type="function">
    <text evidence="4">Formation of pseudouridine at positions 38, 39 and 40 in the anticodon stem and loop of transfer RNAs.</text>
</comment>
<comment type="catalytic activity">
    <reaction evidence="4 7">
        <text>uridine(38/39/40) in tRNA = pseudouridine(38/39/40) in tRNA</text>
        <dbReference type="Rhea" id="RHEA:22376"/>
        <dbReference type="Rhea" id="RHEA-COMP:10085"/>
        <dbReference type="Rhea" id="RHEA-COMP:10087"/>
        <dbReference type="ChEBI" id="CHEBI:65314"/>
        <dbReference type="ChEBI" id="CHEBI:65315"/>
        <dbReference type="EC" id="5.4.99.12"/>
    </reaction>
</comment>
<feature type="domain" description="Pseudouridine synthase I TruA alpha/beta" evidence="8">
    <location>
        <begin position="36"/>
        <end position="131"/>
    </location>
</feature>
<keyword evidence="3 4" id="KW-0413">Isomerase</keyword>
<keyword evidence="2 4" id="KW-0819">tRNA processing</keyword>
<evidence type="ECO:0000256" key="7">
    <source>
        <dbReference type="RuleBase" id="RU003792"/>
    </source>
</evidence>
<dbReference type="PIRSF" id="PIRSF001430">
    <property type="entry name" value="tRNA_psdUrid_synth"/>
    <property type="match status" value="1"/>
</dbReference>
<evidence type="ECO:0000256" key="3">
    <source>
        <dbReference type="ARBA" id="ARBA00023235"/>
    </source>
</evidence>
<evidence type="ECO:0000256" key="2">
    <source>
        <dbReference type="ARBA" id="ARBA00022694"/>
    </source>
</evidence>
<dbReference type="InterPro" id="IPR020094">
    <property type="entry name" value="TruA/RsuA/RluB/E/F_N"/>
</dbReference>
<evidence type="ECO:0000313" key="9">
    <source>
        <dbReference type="EMBL" id="MBE8717654.1"/>
    </source>
</evidence>
<dbReference type="InterPro" id="IPR020103">
    <property type="entry name" value="PsdUridine_synth_cat_dom_sf"/>
</dbReference>
<dbReference type="SUPFAM" id="SSF55120">
    <property type="entry name" value="Pseudouridine synthase"/>
    <property type="match status" value="1"/>
</dbReference>
<dbReference type="InterPro" id="IPR020097">
    <property type="entry name" value="PsdUridine_synth_TruA_a/b_dom"/>
</dbReference>
<gene>
    <name evidence="4" type="primary">truA</name>
    <name evidence="9" type="ORF">C4F51_10695</name>
</gene>
<organism evidence="9 10">
    <name type="scientific">Cellvibrio polysaccharolyticus</name>
    <dbReference type="NCBI Taxonomy" id="2082724"/>
    <lineage>
        <taxon>Bacteria</taxon>
        <taxon>Pseudomonadati</taxon>
        <taxon>Pseudomonadota</taxon>
        <taxon>Gammaproteobacteria</taxon>
        <taxon>Cellvibrionales</taxon>
        <taxon>Cellvibrionaceae</taxon>
        <taxon>Cellvibrio</taxon>
    </lineage>
</organism>
<evidence type="ECO:0000313" key="10">
    <source>
        <dbReference type="Proteomes" id="UP000652567"/>
    </source>
</evidence>
<dbReference type="HAMAP" id="MF_00171">
    <property type="entry name" value="TruA"/>
    <property type="match status" value="1"/>
</dbReference>
<comment type="subunit">
    <text evidence="4">Homodimer.</text>
</comment>
<name>A0A928V6W8_9GAMM</name>
<accession>A0A928V6W8</accession>
<feature type="binding site" evidence="4 6">
    <location>
        <position position="138"/>
    </location>
    <ligand>
        <name>substrate</name>
    </ligand>
</feature>
<evidence type="ECO:0000256" key="1">
    <source>
        <dbReference type="ARBA" id="ARBA00009375"/>
    </source>
</evidence>
<comment type="similarity">
    <text evidence="1 4 7">Belongs to the tRNA pseudouridine synthase TruA family.</text>
</comment>
<dbReference type="CDD" id="cd02570">
    <property type="entry name" value="PseudoU_synth_EcTruA"/>
    <property type="match status" value="1"/>
</dbReference>
<comment type="caution">
    <text evidence="4">Lacks conserved residue(s) required for the propagation of feature annotation.</text>
</comment>
<dbReference type="AlphaFoldDB" id="A0A928V6W8"/>
<dbReference type="GO" id="GO:0160147">
    <property type="term" value="F:tRNA pseudouridine(38-40) synthase activity"/>
    <property type="evidence" value="ECO:0007669"/>
    <property type="project" value="UniProtKB-EC"/>
</dbReference>
<dbReference type="RefSeq" id="WP_193909615.1">
    <property type="nucleotide sequence ID" value="NZ_PRDL01000001.1"/>
</dbReference>
<dbReference type="EMBL" id="PRDL01000001">
    <property type="protein sequence ID" value="MBE8717654.1"/>
    <property type="molecule type" value="Genomic_DNA"/>
</dbReference>
<dbReference type="Gene3D" id="3.30.70.660">
    <property type="entry name" value="Pseudouridine synthase I, catalytic domain, C-terminal subdomain"/>
    <property type="match status" value="1"/>
</dbReference>
<dbReference type="GO" id="GO:0003723">
    <property type="term" value="F:RNA binding"/>
    <property type="evidence" value="ECO:0007669"/>
    <property type="project" value="InterPro"/>
</dbReference>
<dbReference type="PANTHER" id="PTHR11142">
    <property type="entry name" value="PSEUDOURIDYLATE SYNTHASE"/>
    <property type="match status" value="1"/>
</dbReference>
<dbReference type="GO" id="GO:0031119">
    <property type="term" value="P:tRNA pseudouridine synthesis"/>
    <property type="evidence" value="ECO:0007669"/>
    <property type="project" value="UniProtKB-UniRule"/>
</dbReference>
<dbReference type="EC" id="5.4.99.12" evidence="4"/>
<dbReference type="InterPro" id="IPR020095">
    <property type="entry name" value="PsdUridine_synth_TruA_C"/>
</dbReference>
<dbReference type="PANTHER" id="PTHR11142:SF0">
    <property type="entry name" value="TRNA PSEUDOURIDINE SYNTHASE-LIKE 1"/>
    <property type="match status" value="1"/>
</dbReference>
<dbReference type="FunFam" id="3.30.70.580:FF:000001">
    <property type="entry name" value="tRNA pseudouridine synthase A"/>
    <property type="match status" value="1"/>
</dbReference>
<dbReference type="Proteomes" id="UP000652567">
    <property type="component" value="Unassembled WGS sequence"/>
</dbReference>
<evidence type="ECO:0000256" key="6">
    <source>
        <dbReference type="PIRSR" id="PIRSR001430-2"/>
    </source>
</evidence>
<evidence type="ECO:0000256" key="5">
    <source>
        <dbReference type="PIRSR" id="PIRSR001430-1"/>
    </source>
</evidence>
<dbReference type="InterPro" id="IPR001406">
    <property type="entry name" value="PsdUridine_synth_TruA"/>
</dbReference>
<feature type="active site" description="Nucleophile" evidence="4 5">
    <location>
        <position position="80"/>
    </location>
</feature>
<reference evidence="9" key="1">
    <citation type="submission" date="2018-07" db="EMBL/GenBank/DDBJ databases">
        <title>Genome assembly of strain Ka43.</title>
        <authorList>
            <person name="Kukolya J."/>
            <person name="Nagy I."/>
            <person name="Horvath B."/>
            <person name="Toth A."/>
        </authorList>
    </citation>
    <scope>NUCLEOTIDE SEQUENCE</scope>
    <source>
        <strain evidence="9">KB43</strain>
    </source>
</reference>
<keyword evidence="10" id="KW-1185">Reference proteome</keyword>
<dbReference type="Pfam" id="PF01416">
    <property type="entry name" value="PseudoU_synth_1"/>
    <property type="match status" value="2"/>
</dbReference>